<organism evidence="4">
    <name type="scientific">Schistocephalus solidus</name>
    <name type="common">Tapeworm</name>
    <dbReference type="NCBI Taxonomy" id="70667"/>
    <lineage>
        <taxon>Eukaryota</taxon>
        <taxon>Metazoa</taxon>
        <taxon>Spiralia</taxon>
        <taxon>Lophotrochozoa</taxon>
        <taxon>Platyhelminthes</taxon>
        <taxon>Cestoda</taxon>
        <taxon>Eucestoda</taxon>
        <taxon>Diphyllobothriidea</taxon>
        <taxon>Diphyllobothriidae</taxon>
        <taxon>Schistocephalus</taxon>
    </lineage>
</organism>
<evidence type="ECO:0000313" key="4">
    <source>
        <dbReference type="WBParaSite" id="SSLN_0001977801-mRNA-1"/>
    </source>
</evidence>
<reference evidence="2 3" key="2">
    <citation type="submission" date="2018-11" db="EMBL/GenBank/DDBJ databases">
        <authorList>
            <consortium name="Pathogen Informatics"/>
        </authorList>
    </citation>
    <scope>NUCLEOTIDE SEQUENCE [LARGE SCALE GENOMIC DNA]</scope>
    <source>
        <strain evidence="2 3">NST_G2</strain>
    </source>
</reference>
<dbReference type="EMBL" id="UYSU01046116">
    <property type="protein sequence ID" value="VDM05441.1"/>
    <property type="molecule type" value="Genomic_DNA"/>
</dbReference>
<evidence type="ECO:0000256" key="1">
    <source>
        <dbReference type="SAM" id="MobiDB-lite"/>
    </source>
</evidence>
<reference evidence="4" key="1">
    <citation type="submission" date="2016-06" db="UniProtKB">
        <authorList>
            <consortium name="WormBaseParasite"/>
        </authorList>
    </citation>
    <scope>IDENTIFICATION</scope>
</reference>
<protein>
    <submittedName>
        <fullName evidence="2 4">Uncharacterized protein</fullName>
    </submittedName>
</protein>
<evidence type="ECO:0000313" key="2">
    <source>
        <dbReference type="EMBL" id="VDM05441.1"/>
    </source>
</evidence>
<sequence>MRKEKDAEDIAVTAPSPNPSPLGNNTQAYREKTADLRVPHGSTTTSWWVARYVSPVVPPITRGSRSFIKYPKLIGGGGGGGGVGGGGGGDDELDANTSGTQCSRT</sequence>
<feature type="compositionally biased region" description="Gly residues" evidence="1">
    <location>
        <begin position="74"/>
        <end position="88"/>
    </location>
</feature>
<dbReference type="WBParaSite" id="SSLN_0001977801-mRNA-1">
    <property type="protein sequence ID" value="SSLN_0001977801-mRNA-1"/>
    <property type="gene ID" value="SSLN_0001977801"/>
</dbReference>
<feature type="region of interest" description="Disordered" evidence="1">
    <location>
        <begin position="1"/>
        <end position="26"/>
    </location>
</feature>
<gene>
    <name evidence="2" type="ORF">SSLN_LOCUS19055</name>
</gene>
<proteinExistence type="predicted"/>
<feature type="compositionally biased region" description="Polar residues" evidence="1">
    <location>
        <begin position="95"/>
        <end position="105"/>
    </location>
</feature>
<dbReference type="Proteomes" id="UP000275846">
    <property type="component" value="Unassembled WGS sequence"/>
</dbReference>
<feature type="region of interest" description="Disordered" evidence="1">
    <location>
        <begin position="74"/>
        <end position="105"/>
    </location>
</feature>
<keyword evidence="3" id="KW-1185">Reference proteome</keyword>
<dbReference type="AlphaFoldDB" id="A0A183TRF7"/>
<name>A0A183TRF7_SCHSO</name>
<evidence type="ECO:0000313" key="3">
    <source>
        <dbReference type="Proteomes" id="UP000275846"/>
    </source>
</evidence>
<accession>A0A183TRF7</accession>